<feature type="compositionally biased region" description="Low complexity" evidence="1">
    <location>
        <begin position="67"/>
        <end position="82"/>
    </location>
</feature>
<feature type="compositionally biased region" description="Basic and acidic residues" evidence="1">
    <location>
        <begin position="9"/>
        <end position="25"/>
    </location>
</feature>
<evidence type="ECO:0000256" key="1">
    <source>
        <dbReference type="SAM" id="MobiDB-lite"/>
    </source>
</evidence>
<feature type="non-terminal residue" evidence="2">
    <location>
        <position position="1"/>
    </location>
</feature>
<feature type="region of interest" description="Disordered" evidence="1">
    <location>
        <begin position="1"/>
        <end position="27"/>
    </location>
</feature>
<feature type="compositionally biased region" description="Polar residues" evidence="1">
    <location>
        <begin position="83"/>
        <end position="103"/>
    </location>
</feature>
<proteinExistence type="predicted"/>
<evidence type="ECO:0000313" key="2">
    <source>
        <dbReference type="EMBL" id="GMT30165.1"/>
    </source>
</evidence>
<name>A0AAV5WI18_9BILA</name>
<dbReference type="Proteomes" id="UP001432322">
    <property type="component" value="Unassembled WGS sequence"/>
</dbReference>
<gene>
    <name evidence="2" type="ORF">PFISCL1PPCAC_21462</name>
</gene>
<comment type="caution">
    <text evidence="2">The sequence shown here is derived from an EMBL/GenBank/DDBJ whole genome shotgun (WGS) entry which is preliminary data.</text>
</comment>
<evidence type="ECO:0000313" key="3">
    <source>
        <dbReference type="Proteomes" id="UP001432322"/>
    </source>
</evidence>
<organism evidence="2 3">
    <name type="scientific">Pristionchus fissidentatus</name>
    <dbReference type="NCBI Taxonomy" id="1538716"/>
    <lineage>
        <taxon>Eukaryota</taxon>
        <taxon>Metazoa</taxon>
        <taxon>Ecdysozoa</taxon>
        <taxon>Nematoda</taxon>
        <taxon>Chromadorea</taxon>
        <taxon>Rhabditida</taxon>
        <taxon>Rhabditina</taxon>
        <taxon>Diplogasteromorpha</taxon>
        <taxon>Diplogasteroidea</taxon>
        <taxon>Neodiplogasteridae</taxon>
        <taxon>Pristionchus</taxon>
    </lineage>
</organism>
<dbReference type="AlphaFoldDB" id="A0AAV5WI18"/>
<dbReference type="EMBL" id="BTSY01000005">
    <property type="protein sequence ID" value="GMT30165.1"/>
    <property type="molecule type" value="Genomic_DNA"/>
</dbReference>
<accession>A0AAV5WI18</accession>
<feature type="region of interest" description="Disordered" evidence="1">
    <location>
        <begin position="67"/>
        <end position="103"/>
    </location>
</feature>
<protein>
    <submittedName>
        <fullName evidence="2">Uncharacterized protein</fullName>
    </submittedName>
</protein>
<sequence>TKVRFNFRTKMDSKLSKAEKEKDQDDFFGGDPFFKSSKITTSKPQMQIPNPLFDVVIPTQLLQATQATTRSSTSSPATTLSSVNIDQTSSNVNSENSNRIPTSNRIKTTSTISKTSKLPITNFNVQNMNKYGFKYQNEDITPVRTENLDVLNNMFHSNPFTPIPPIPKLNRGNPFFAQQIVTPWTPTWPFTQQQTPYAHPNSPYDYFTPHMWNNKHPDGRADKFFL</sequence>
<reference evidence="2" key="1">
    <citation type="submission" date="2023-10" db="EMBL/GenBank/DDBJ databases">
        <title>Genome assembly of Pristionchus species.</title>
        <authorList>
            <person name="Yoshida K."/>
            <person name="Sommer R.J."/>
        </authorList>
    </citation>
    <scope>NUCLEOTIDE SEQUENCE</scope>
    <source>
        <strain evidence="2">RS5133</strain>
    </source>
</reference>
<keyword evidence="3" id="KW-1185">Reference proteome</keyword>